<evidence type="ECO:0000313" key="2">
    <source>
        <dbReference type="EMBL" id="MBA0086253.1"/>
    </source>
</evidence>
<dbReference type="AlphaFoldDB" id="A0A7V8NRN6"/>
<protein>
    <submittedName>
        <fullName evidence="2">Uncharacterized protein</fullName>
    </submittedName>
</protein>
<comment type="caution">
    <text evidence="2">The sequence shown here is derived from an EMBL/GenBank/DDBJ whole genome shotgun (WGS) entry which is preliminary data.</text>
</comment>
<proteinExistence type="predicted"/>
<feature type="region of interest" description="Disordered" evidence="1">
    <location>
        <begin position="1"/>
        <end position="25"/>
    </location>
</feature>
<reference evidence="2" key="1">
    <citation type="submission" date="2020-06" db="EMBL/GenBank/DDBJ databases">
        <title>Legume-microbial interactions unlock mineral nutrients during tropical forest succession.</title>
        <authorList>
            <person name="Epihov D.Z."/>
        </authorList>
    </citation>
    <scope>NUCLEOTIDE SEQUENCE [LARGE SCALE GENOMIC DNA]</scope>
    <source>
        <strain evidence="2">Pan2503</strain>
    </source>
</reference>
<evidence type="ECO:0000313" key="3">
    <source>
        <dbReference type="Proteomes" id="UP000567293"/>
    </source>
</evidence>
<organism evidence="2 3">
    <name type="scientific">Candidatus Acidiferrum panamense</name>
    <dbReference type="NCBI Taxonomy" id="2741543"/>
    <lineage>
        <taxon>Bacteria</taxon>
        <taxon>Pseudomonadati</taxon>
        <taxon>Acidobacteriota</taxon>
        <taxon>Terriglobia</taxon>
        <taxon>Candidatus Acidiferrales</taxon>
        <taxon>Candidatus Acidiferrum</taxon>
    </lineage>
</organism>
<name>A0A7V8NRN6_9BACT</name>
<dbReference type="EMBL" id="JACDQQ010001418">
    <property type="protein sequence ID" value="MBA0086253.1"/>
    <property type="molecule type" value="Genomic_DNA"/>
</dbReference>
<evidence type="ECO:0000256" key="1">
    <source>
        <dbReference type="SAM" id="MobiDB-lite"/>
    </source>
</evidence>
<sequence length="73" mass="7582">MSGEGGGRALGEERQEVGAAEAGDVVGGALQDRKQGLFGVAEEVEASDGAAFDEARLGETVERYDLVSKLTRL</sequence>
<dbReference type="Proteomes" id="UP000567293">
    <property type="component" value="Unassembled WGS sequence"/>
</dbReference>
<accession>A0A7V8NRN6</accession>
<keyword evidence="3" id="KW-1185">Reference proteome</keyword>
<gene>
    <name evidence="2" type="ORF">HRJ53_14805</name>
</gene>